<keyword evidence="5" id="KW-1185">Reference proteome</keyword>
<dbReference type="PROSITE" id="PS51000">
    <property type="entry name" value="HTH_DEOR_2"/>
    <property type="match status" value="1"/>
</dbReference>
<feature type="domain" description="HTH deoR-type" evidence="3">
    <location>
        <begin position="2"/>
        <end position="61"/>
    </location>
</feature>
<dbReference type="Proteomes" id="UP000678895">
    <property type="component" value="Unassembled WGS sequence"/>
</dbReference>
<accession>A0A919Y929</accession>
<dbReference type="AlphaFoldDB" id="A0A919Y929"/>
<dbReference type="InterPro" id="IPR013196">
    <property type="entry name" value="HTH_11"/>
</dbReference>
<dbReference type="PIRSF" id="PIRSF016838">
    <property type="entry name" value="PafC"/>
    <property type="match status" value="1"/>
</dbReference>
<dbReference type="InterPro" id="IPR036390">
    <property type="entry name" value="WH_DNA-bd_sf"/>
</dbReference>
<sequence>MKIDRLIGIITILLQKDKVTIPQLAERFEVSSRTIQRDIDDLCKAGIPIVSMQGYDGGISVAKGYKLDKTILTTNELQVVLAGIKSIDSISKTSYRQTIIEKFSTDKNTLRAEQDVILIDLAAWDQEGITDKIEQIKQAVLHQEVISFLYHSNKGESKRRIEPYFIVFKWAAWYVYGYCLSRQDYRLFKLNRICQLARTATRYEPRRLPEGKLDLERYFRTEEITLVALFEDTAKYRLIEEYGPECFTATESGKLLFQKSFTNPDYATQWILSFGDKVKVISPSELGAAIYAQAKNILKQYE</sequence>
<dbReference type="Pfam" id="PF25583">
    <property type="entry name" value="WCX"/>
    <property type="match status" value="1"/>
</dbReference>
<dbReference type="EMBL" id="BORS01000020">
    <property type="protein sequence ID" value="GIO44615.1"/>
    <property type="molecule type" value="Genomic_DNA"/>
</dbReference>
<proteinExistence type="predicted"/>
<dbReference type="PANTHER" id="PTHR34580">
    <property type="match status" value="1"/>
</dbReference>
<dbReference type="PROSITE" id="PS52050">
    <property type="entry name" value="WYL"/>
    <property type="match status" value="1"/>
</dbReference>
<comment type="caution">
    <text evidence="4">The sequence shown here is derived from an EMBL/GenBank/DDBJ whole genome shotgun (WGS) entry which is preliminary data.</text>
</comment>
<evidence type="ECO:0000256" key="2">
    <source>
        <dbReference type="ARBA" id="ARBA00023163"/>
    </source>
</evidence>
<dbReference type="InterPro" id="IPR057727">
    <property type="entry name" value="WCX_dom"/>
</dbReference>
<evidence type="ECO:0000313" key="5">
    <source>
        <dbReference type="Proteomes" id="UP000678895"/>
    </source>
</evidence>
<keyword evidence="1" id="KW-0805">Transcription regulation</keyword>
<dbReference type="Pfam" id="PF08279">
    <property type="entry name" value="HTH_11"/>
    <property type="match status" value="1"/>
</dbReference>
<dbReference type="SMART" id="SM00420">
    <property type="entry name" value="HTH_DEOR"/>
    <property type="match status" value="1"/>
</dbReference>
<keyword evidence="2" id="KW-0804">Transcription</keyword>
<dbReference type="GO" id="GO:0003700">
    <property type="term" value="F:DNA-binding transcription factor activity"/>
    <property type="evidence" value="ECO:0007669"/>
    <property type="project" value="InterPro"/>
</dbReference>
<evidence type="ECO:0000256" key="1">
    <source>
        <dbReference type="ARBA" id="ARBA00023015"/>
    </source>
</evidence>
<name>A0A919Y929_9BACL</name>
<reference evidence="4" key="1">
    <citation type="submission" date="2021-03" db="EMBL/GenBank/DDBJ databases">
        <title>Antimicrobial resistance genes in bacteria isolated from Japanese honey, and their potential for conferring macrolide and lincosamide resistance in the American foulbrood pathogen Paenibacillus larvae.</title>
        <authorList>
            <person name="Okamoto M."/>
            <person name="Kumagai M."/>
            <person name="Kanamori H."/>
            <person name="Takamatsu D."/>
        </authorList>
    </citation>
    <scope>NUCLEOTIDE SEQUENCE</scope>
    <source>
        <strain evidence="4">J41TS4</strain>
    </source>
</reference>
<dbReference type="InterPro" id="IPR028349">
    <property type="entry name" value="PafC-like"/>
</dbReference>
<protein>
    <submittedName>
        <fullName evidence="4">Transcriptional regulator</fullName>
    </submittedName>
</protein>
<dbReference type="InterPro" id="IPR051534">
    <property type="entry name" value="CBASS_pafABC_assoc_protein"/>
</dbReference>
<dbReference type="Gene3D" id="1.10.10.10">
    <property type="entry name" value="Winged helix-like DNA-binding domain superfamily/Winged helix DNA-binding domain"/>
    <property type="match status" value="1"/>
</dbReference>
<gene>
    <name evidence="4" type="ORF">J41TS4_43730</name>
</gene>
<dbReference type="InterPro" id="IPR001034">
    <property type="entry name" value="DeoR_HTH"/>
</dbReference>
<dbReference type="Pfam" id="PF13280">
    <property type="entry name" value="WYL"/>
    <property type="match status" value="1"/>
</dbReference>
<evidence type="ECO:0000313" key="4">
    <source>
        <dbReference type="EMBL" id="GIO44615.1"/>
    </source>
</evidence>
<dbReference type="SUPFAM" id="SSF46785">
    <property type="entry name" value="Winged helix' DNA-binding domain"/>
    <property type="match status" value="1"/>
</dbReference>
<evidence type="ECO:0000259" key="3">
    <source>
        <dbReference type="PROSITE" id="PS51000"/>
    </source>
</evidence>
<dbReference type="PANTHER" id="PTHR34580:SF1">
    <property type="entry name" value="PROTEIN PAFC"/>
    <property type="match status" value="1"/>
</dbReference>
<dbReference type="InterPro" id="IPR036388">
    <property type="entry name" value="WH-like_DNA-bd_sf"/>
</dbReference>
<dbReference type="InterPro" id="IPR026881">
    <property type="entry name" value="WYL_dom"/>
</dbReference>
<organism evidence="4 5">
    <name type="scientific">Paenibacillus apis</name>
    <dbReference type="NCBI Taxonomy" id="1792174"/>
    <lineage>
        <taxon>Bacteria</taxon>
        <taxon>Bacillati</taxon>
        <taxon>Bacillota</taxon>
        <taxon>Bacilli</taxon>
        <taxon>Bacillales</taxon>
        <taxon>Paenibacillaceae</taxon>
        <taxon>Paenibacillus</taxon>
    </lineage>
</organism>